<dbReference type="Pfam" id="PF01565">
    <property type="entry name" value="FAD_binding_4"/>
    <property type="match status" value="1"/>
</dbReference>
<dbReference type="Pfam" id="PF08031">
    <property type="entry name" value="BBE"/>
    <property type="match status" value="1"/>
</dbReference>
<name>A0A5C3KH31_COPMA</name>
<dbReference type="AlphaFoldDB" id="A0A5C3KH31"/>
<dbReference type="InterPro" id="IPR036318">
    <property type="entry name" value="FAD-bd_PCMH-like_sf"/>
</dbReference>
<comment type="cofactor">
    <cofactor evidence="1">
        <name>FAD</name>
        <dbReference type="ChEBI" id="CHEBI:57692"/>
    </cofactor>
</comment>
<comment type="similarity">
    <text evidence="2">Belongs to the oxygen-dependent FAD-linked oxidoreductase family.</text>
</comment>
<keyword evidence="8" id="KW-1185">Reference proteome</keyword>
<dbReference type="GO" id="GO:0071949">
    <property type="term" value="F:FAD binding"/>
    <property type="evidence" value="ECO:0007669"/>
    <property type="project" value="InterPro"/>
</dbReference>
<gene>
    <name evidence="7" type="ORF">FA15DRAFT_601849</name>
</gene>
<dbReference type="PROSITE" id="PS51387">
    <property type="entry name" value="FAD_PCMH"/>
    <property type="match status" value="1"/>
</dbReference>
<sequence length="499" mass="53557">MAFLAKLLISCSAVLFFGVTSNAFGFSSLRSDLKSLGFNVTISDDSGYSYVTVPFNLRFTPKPAAVAFPANASQVAEVVKVAMKYNYSVVSRSGGHSYTANCLGGGREGAIVVDLRNLNGVQIDSSSNRATIGPGVVLGDLAVALSRGKRALPHGTCPLVGVGGHSSYGGYGPTSRKWGLLMDTIQESEVVLANGTIVSASKSTNSDLFWALRGSAPSFGVVTSITVNTFPAPSSVTFFEYDWTLSTADATKALASFQSFAASNFSSSFSADLNLSPGSRAGQLSVTISGAHYEPPAAGPQSFNSTITPLLNLLPRPSTRNVTTGTYLDSVRFFEQWSWDKNDTFYAKSLLVPQDSPLSSGALEAFIKYISTDAFPASTTWWVQIGTFGGPNSYVQHTGQNETAFPYRKSLLLMQLYTSSPRQTPPFPNAGFSLLDGMVNTIVTNSPPNWPYGVYGNYLDDRLPNSQQTYYGSHLGRLQQLKRQYDPSNLFSFPMSISA</sequence>
<reference evidence="7 8" key="1">
    <citation type="journal article" date="2019" name="Nat. Ecol. Evol.">
        <title>Megaphylogeny resolves global patterns of mushroom evolution.</title>
        <authorList>
            <person name="Varga T."/>
            <person name="Krizsan K."/>
            <person name="Foldi C."/>
            <person name="Dima B."/>
            <person name="Sanchez-Garcia M."/>
            <person name="Sanchez-Ramirez S."/>
            <person name="Szollosi G.J."/>
            <person name="Szarkandi J.G."/>
            <person name="Papp V."/>
            <person name="Albert L."/>
            <person name="Andreopoulos W."/>
            <person name="Angelini C."/>
            <person name="Antonin V."/>
            <person name="Barry K.W."/>
            <person name="Bougher N.L."/>
            <person name="Buchanan P."/>
            <person name="Buyck B."/>
            <person name="Bense V."/>
            <person name="Catcheside P."/>
            <person name="Chovatia M."/>
            <person name="Cooper J."/>
            <person name="Damon W."/>
            <person name="Desjardin D."/>
            <person name="Finy P."/>
            <person name="Geml J."/>
            <person name="Haridas S."/>
            <person name="Hughes K."/>
            <person name="Justo A."/>
            <person name="Karasinski D."/>
            <person name="Kautmanova I."/>
            <person name="Kiss B."/>
            <person name="Kocsube S."/>
            <person name="Kotiranta H."/>
            <person name="LaButti K.M."/>
            <person name="Lechner B.E."/>
            <person name="Liimatainen K."/>
            <person name="Lipzen A."/>
            <person name="Lukacs Z."/>
            <person name="Mihaltcheva S."/>
            <person name="Morgado L.N."/>
            <person name="Niskanen T."/>
            <person name="Noordeloos M.E."/>
            <person name="Ohm R.A."/>
            <person name="Ortiz-Santana B."/>
            <person name="Ovrebo C."/>
            <person name="Racz N."/>
            <person name="Riley R."/>
            <person name="Savchenko A."/>
            <person name="Shiryaev A."/>
            <person name="Soop K."/>
            <person name="Spirin V."/>
            <person name="Szebenyi C."/>
            <person name="Tomsovsky M."/>
            <person name="Tulloss R.E."/>
            <person name="Uehling J."/>
            <person name="Grigoriev I.V."/>
            <person name="Vagvolgyi C."/>
            <person name="Papp T."/>
            <person name="Martin F.M."/>
            <person name="Miettinen O."/>
            <person name="Hibbett D.S."/>
            <person name="Nagy L.G."/>
        </authorList>
    </citation>
    <scope>NUCLEOTIDE SEQUENCE [LARGE SCALE GENOMIC DNA]</scope>
    <source>
        <strain evidence="7 8">CBS 121175</strain>
    </source>
</reference>
<dbReference type="Gene3D" id="3.30.465.10">
    <property type="match status" value="1"/>
</dbReference>
<feature type="domain" description="FAD-binding PCMH-type" evidence="6">
    <location>
        <begin position="59"/>
        <end position="232"/>
    </location>
</feature>
<keyword evidence="4" id="KW-0274">FAD</keyword>
<dbReference type="EMBL" id="ML210349">
    <property type="protein sequence ID" value="TFK19274.1"/>
    <property type="molecule type" value="Genomic_DNA"/>
</dbReference>
<dbReference type="InterPro" id="IPR050416">
    <property type="entry name" value="FAD-linked_Oxidoreductase"/>
</dbReference>
<dbReference type="InterPro" id="IPR016169">
    <property type="entry name" value="FAD-bd_PCMH_sub2"/>
</dbReference>
<dbReference type="Gene3D" id="3.40.462.20">
    <property type="match status" value="1"/>
</dbReference>
<evidence type="ECO:0000256" key="1">
    <source>
        <dbReference type="ARBA" id="ARBA00001974"/>
    </source>
</evidence>
<dbReference type="OrthoDB" id="407275at2759"/>
<keyword evidence="3" id="KW-0285">Flavoprotein</keyword>
<organism evidence="7 8">
    <name type="scientific">Coprinopsis marcescibilis</name>
    <name type="common">Agaric fungus</name>
    <name type="synonym">Psathyrella marcescibilis</name>
    <dbReference type="NCBI Taxonomy" id="230819"/>
    <lineage>
        <taxon>Eukaryota</taxon>
        <taxon>Fungi</taxon>
        <taxon>Dikarya</taxon>
        <taxon>Basidiomycota</taxon>
        <taxon>Agaricomycotina</taxon>
        <taxon>Agaricomycetes</taxon>
        <taxon>Agaricomycetidae</taxon>
        <taxon>Agaricales</taxon>
        <taxon>Agaricineae</taxon>
        <taxon>Psathyrellaceae</taxon>
        <taxon>Coprinopsis</taxon>
    </lineage>
</organism>
<evidence type="ECO:0000313" key="7">
    <source>
        <dbReference type="EMBL" id="TFK19274.1"/>
    </source>
</evidence>
<accession>A0A5C3KH31</accession>
<dbReference type="InterPro" id="IPR012951">
    <property type="entry name" value="BBE"/>
</dbReference>
<dbReference type="InterPro" id="IPR016166">
    <property type="entry name" value="FAD-bd_PCMH"/>
</dbReference>
<evidence type="ECO:0000256" key="4">
    <source>
        <dbReference type="ARBA" id="ARBA00022827"/>
    </source>
</evidence>
<dbReference type="STRING" id="230819.A0A5C3KH31"/>
<dbReference type="SUPFAM" id="SSF56176">
    <property type="entry name" value="FAD-binding/transporter-associated domain-like"/>
    <property type="match status" value="1"/>
</dbReference>
<evidence type="ECO:0000259" key="6">
    <source>
        <dbReference type="PROSITE" id="PS51387"/>
    </source>
</evidence>
<dbReference type="Proteomes" id="UP000307440">
    <property type="component" value="Unassembled WGS sequence"/>
</dbReference>
<dbReference type="PANTHER" id="PTHR42973">
    <property type="entry name" value="BINDING OXIDOREDUCTASE, PUTATIVE (AFU_ORTHOLOGUE AFUA_1G17690)-RELATED"/>
    <property type="match status" value="1"/>
</dbReference>
<dbReference type="GO" id="GO:0016491">
    <property type="term" value="F:oxidoreductase activity"/>
    <property type="evidence" value="ECO:0007669"/>
    <property type="project" value="UniProtKB-KW"/>
</dbReference>
<evidence type="ECO:0000256" key="3">
    <source>
        <dbReference type="ARBA" id="ARBA00022630"/>
    </source>
</evidence>
<keyword evidence="5" id="KW-0560">Oxidoreductase</keyword>
<evidence type="ECO:0000313" key="8">
    <source>
        <dbReference type="Proteomes" id="UP000307440"/>
    </source>
</evidence>
<dbReference type="PANTHER" id="PTHR42973:SF39">
    <property type="entry name" value="FAD-BINDING PCMH-TYPE DOMAIN-CONTAINING PROTEIN"/>
    <property type="match status" value="1"/>
</dbReference>
<evidence type="ECO:0000256" key="2">
    <source>
        <dbReference type="ARBA" id="ARBA00005466"/>
    </source>
</evidence>
<evidence type="ECO:0000256" key="5">
    <source>
        <dbReference type="ARBA" id="ARBA00023002"/>
    </source>
</evidence>
<protein>
    <submittedName>
        <fullName evidence="7">Glucooligosaccharide oxidase</fullName>
    </submittedName>
</protein>
<dbReference type="InterPro" id="IPR006094">
    <property type="entry name" value="Oxid_FAD_bind_N"/>
</dbReference>
<proteinExistence type="inferred from homology"/>